<evidence type="ECO:0000313" key="4">
    <source>
        <dbReference type="EMBL" id="KAK9904342.1"/>
    </source>
</evidence>
<reference evidence="4 5" key="1">
    <citation type="journal article" date="2024" name="Nat. Commun.">
        <title>Phylogenomics reveals the evolutionary origins of lichenization in chlorophyte algae.</title>
        <authorList>
            <person name="Puginier C."/>
            <person name="Libourel C."/>
            <person name="Otte J."/>
            <person name="Skaloud P."/>
            <person name="Haon M."/>
            <person name="Grisel S."/>
            <person name="Petersen M."/>
            <person name="Berrin J.G."/>
            <person name="Delaux P.M."/>
            <person name="Dal Grande F."/>
            <person name="Keller J."/>
        </authorList>
    </citation>
    <scope>NUCLEOTIDE SEQUENCE [LARGE SCALE GENOMIC DNA]</scope>
    <source>
        <strain evidence="4 5">SAG 216-7</strain>
    </source>
</reference>
<keyword evidence="5" id="KW-1185">Reference proteome</keyword>
<comment type="caution">
    <text evidence="4">The sequence shown here is derived from an EMBL/GenBank/DDBJ whole genome shotgun (WGS) entry which is preliminary data.</text>
</comment>
<protein>
    <recommendedName>
        <fullName evidence="6">Maleylacetoacetate isomerase</fullName>
    </recommendedName>
</protein>
<dbReference type="PANTHER" id="PTHR42673">
    <property type="entry name" value="MALEYLACETOACETATE ISOMERASE"/>
    <property type="match status" value="1"/>
</dbReference>
<dbReference type="InterPro" id="IPR036249">
    <property type="entry name" value="Thioredoxin-like_sf"/>
</dbReference>
<dbReference type="InterPro" id="IPR036282">
    <property type="entry name" value="Glutathione-S-Trfase_C_sf"/>
</dbReference>
<gene>
    <name evidence="4" type="ORF">WJX75_009678</name>
</gene>
<dbReference type="SFLD" id="SFLDG00358">
    <property type="entry name" value="Main_(cytGST)"/>
    <property type="match status" value="1"/>
</dbReference>
<dbReference type="PROSITE" id="PS50404">
    <property type="entry name" value="GST_NTER"/>
    <property type="match status" value="1"/>
</dbReference>
<dbReference type="Gene3D" id="3.40.30.10">
    <property type="entry name" value="Glutaredoxin"/>
    <property type="match status" value="1"/>
</dbReference>
<dbReference type="SFLD" id="SFLDS00019">
    <property type="entry name" value="Glutathione_Transferase_(cytos"/>
    <property type="match status" value="1"/>
</dbReference>
<dbReference type="InterPro" id="IPR004045">
    <property type="entry name" value="Glutathione_S-Trfase_N"/>
</dbReference>
<dbReference type="InterPro" id="IPR005955">
    <property type="entry name" value="GST_Zeta"/>
</dbReference>
<dbReference type="SUPFAM" id="SSF52833">
    <property type="entry name" value="Thioredoxin-like"/>
    <property type="match status" value="1"/>
</dbReference>
<evidence type="ECO:0000256" key="1">
    <source>
        <dbReference type="ARBA" id="ARBA00010007"/>
    </source>
</evidence>
<dbReference type="Pfam" id="PF13417">
    <property type="entry name" value="GST_N_3"/>
    <property type="match status" value="1"/>
</dbReference>
<evidence type="ECO:0000313" key="5">
    <source>
        <dbReference type="Proteomes" id="UP001491310"/>
    </source>
</evidence>
<feature type="domain" description="GST C-terminal" evidence="3">
    <location>
        <begin position="83"/>
        <end position="209"/>
    </location>
</feature>
<evidence type="ECO:0000259" key="3">
    <source>
        <dbReference type="PROSITE" id="PS50405"/>
    </source>
</evidence>
<dbReference type="InterPro" id="IPR034330">
    <property type="entry name" value="GST_Zeta_C"/>
</dbReference>
<dbReference type="SUPFAM" id="SSF47616">
    <property type="entry name" value="GST C-terminal domain-like"/>
    <property type="match status" value="1"/>
</dbReference>
<organism evidence="4 5">
    <name type="scientific">Coccomyxa subellipsoidea</name>
    <dbReference type="NCBI Taxonomy" id="248742"/>
    <lineage>
        <taxon>Eukaryota</taxon>
        <taxon>Viridiplantae</taxon>
        <taxon>Chlorophyta</taxon>
        <taxon>core chlorophytes</taxon>
        <taxon>Trebouxiophyceae</taxon>
        <taxon>Trebouxiophyceae incertae sedis</taxon>
        <taxon>Coccomyxaceae</taxon>
        <taxon>Coccomyxa</taxon>
    </lineage>
</organism>
<dbReference type="InterPro" id="IPR010987">
    <property type="entry name" value="Glutathione-S-Trfase_C-like"/>
</dbReference>
<evidence type="ECO:0008006" key="6">
    <source>
        <dbReference type="Google" id="ProtNLM"/>
    </source>
</evidence>
<dbReference type="CDD" id="cd03191">
    <property type="entry name" value="GST_C_Zeta"/>
    <property type="match status" value="1"/>
</dbReference>
<dbReference type="Pfam" id="PF13410">
    <property type="entry name" value="GST_C_2"/>
    <property type="match status" value="1"/>
</dbReference>
<dbReference type="NCBIfam" id="TIGR01262">
    <property type="entry name" value="maiA"/>
    <property type="match status" value="1"/>
</dbReference>
<dbReference type="Gene3D" id="1.20.1050.10">
    <property type="match status" value="1"/>
</dbReference>
<dbReference type="PANTHER" id="PTHR42673:SF4">
    <property type="entry name" value="MALEYLACETOACETATE ISOMERASE"/>
    <property type="match status" value="1"/>
</dbReference>
<name>A0ABR2YFQ4_9CHLO</name>
<dbReference type="PROSITE" id="PS50405">
    <property type="entry name" value="GST_CTER"/>
    <property type="match status" value="1"/>
</dbReference>
<accession>A0ABR2YFQ4</accession>
<sequence length="211" mass="23376">MQLYTRAASSCSFRVRIALNLKGLTCEFIPVVAKDQSAQSFRNINPQGLVPVLVNGDDRIGQSLAIIEYLEERFGPPSLLPGDPAGRARTRAISQYIVSDIQPLQNTGIDAQLDRWGVNAMEWKQHFIKRGFSALEDMLGMGTEPRKFCHGDSPTIADCCLVPQVWNAVNRYGVELSAYPNIEAVYEECVQLPAIDAAMPEKQSDYTPPTD</sequence>
<dbReference type="Proteomes" id="UP001491310">
    <property type="component" value="Unassembled WGS sequence"/>
</dbReference>
<dbReference type="InterPro" id="IPR040079">
    <property type="entry name" value="Glutathione_S-Trfase"/>
</dbReference>
<comment type="similarity">
    <text evidence="1">Belongs to the GST superfamily. Zeta family.</text>
</comment>
<feature type="domain" description="GST N-terminal" evidence="2">
    <location>
        <begin position="1"/>
        <end position="78"/>
    </location>
</feature>
<proteinExistence type="inferred from homology"/>
<evidence type="ECO:0000259" key="2">
    <source>
        <dbReference type="PROSITE" id="PS50404"/>
    </source>
</evidence>
<dbReference type="EMBL" id="JALJOT010000013">
    <property type="protein sequence ID" value="KAK9904342.1"/>
    <property type="molecule type" value="Genomic_DNA"/>
</dbReference>